<evidence type="ECO:0000313" key="1">
    <source>
        <dbReference type="EMBL" id="KOM26091.1"/>
    </source>
</evidence>
<organism evidence="1 2">
    <name type="scientific">Phaseolus angularis</name>
    <name type="common">Azuki bean</name>
    <name type="synonym">Vigna angularis</name>
    <dbReference type="NCBI Taxonomy" id="3914"/>
    <lineage>
        <taxon>Eukaryota</taxon>
        <taxon>Viridiplantae</taxon>
        <taxon>Streptophyta</taxon>
        <taxon>Embryophyta</taxon>
        <taxon>Tracheophyta</taxon>
        <taxon>Spermatophyta</taxon>
        <taxon>Magnoliopsida</taxon>
        <taxon>eudicotyledons</taxon>
        <taxon>Gunneridae</taxon>
        <taxon>Pentapetalae</taxon>
        <taxon>rosids</taxon>
        <taxon>fabids</taxon>
        <taxon>Fabales</taxon>
        <taxon>Fabaceae</taxon>
        <taxon>Papilionoideae</taxon>
        <taxon>50 kb inversion clade</taxon>
        <taxon>NPAAA clade</taxon>
        <taxon>indigoferoid/millettioid clade</taxon>
        <taxon>Phaseoleae</taxon>
        <taxon>Vigna</taxon>
    </lineage>
</organism>
<dbReference type="Proteomes" id="UP000053144">
    <property type="component" value="Unassembled WGS sequence"/>
</dbReference>
<reference evidence="2" key="1">
    <citation type="journal article" date="2015" name="Proc. Natl. Acad. Sci. U.S.A.">
        <title>Genome sequencing of adzuki bean (Vigna angularis) provides insight into high starch and low fat accumulation and domestication.</title>
        <authorList>
            <person name="Yang K."/>
            <person name="Tian Z."/>
            <person name="Chen C."/>
            <person name="Luo L."/>
            <person name="Zhao B."/>
            <person name="Wang Z."/>
            <person name="Yu L."/>
            <person name="Li Y."/>
            <person name="Sun Y."/>
            <person name="Li W."/>
            <person name="Chen Y."/>
            <person name="Li Y."/>
            <person name="Zhang Y."/>
            <person name="Ai D."/>
            <person name="Zhao J."/>
            <person name="Shang C."/>
            <person name="Ma Y."/>
            <person name="Wu B."/>
            <person name="Wang M."/>
            <person name="Gao L."/>
            <person name="Sun D."/>
            <person name="Zhang P."/>
            <person name="Guo F."/>
            <person name="Wang W."/>
            <person name="Li Y."/>
            <person name="Wang J."/>
            <person name="Varshney R.K."/>
            <person name="Wang J."/>
            <person name="Ling H.Q."/>
            <person name="Wan P."/>
        </authorList>
    </citation>
    <scope>NUCLEOTIDE SEQUENCE</scope>
    <source>
        <strain evidence="2">cv. Jingnong 6</strain>
    </source>
</reference>
<proteinExistence type="predicted"/>
<dbReference type="AlphaFoldDB" id="A0A0L9T6X5"/>
<protein>
    <submittedName>
        <fullName evidence="1">Uncharacterized protein</fullName>
    </submittedName>
</protein>
<sequence length="113" mass="12144">MLTSRMALSTDLSTMASSSAHIHTDDHCNDRTDVQIQDNTKKEHMALVHPGDVVTGKHSTAATRELLYGLVGGRSTLLPRLQAALRLKMMSLLEANGARSAGTVKSDSRECGP</sequence>
<gene>
    <name evidence="1" type="ORF">LR48_Vigan230s000200</name>
</gene>
<dbReference type="Gramene" id="KOM26091">
    <property type="protein sequence ID" value="KOM26091"/>
    <property type="gene ID" value="LR48_Vigan230s000200"/>
</dbReference>
<name>A0A0L9T6X5_PHAAN</name>
<accession>A0A0L9T6X5</accession>
<evidence type="ECO:0000313" key="2">
    <source>
        <dbReference type="Proteomes" id="UP000053144"/>
    </source>
</evidence>
<dbReference type="EMBL" id="KQ258304">
    <property type="protein sequence ID" value="KOM26091.1"/>
    <property type="molecule type" value="Genomic_DNA"/>
</dbReference>